<sequence>MAVGLPKIQSNQGYNTSFHKWIVKNISDFEIVVENGYNDVNPWGVIRKYYPENWYFTPKDFSKSQEYYHNILEDTESVKIKHNFDKNNIIAYSSIQIKRVIHPKDWATSNLYTGLTFKTLKKNFTSYNYFDYIDAWKNIFNIQNSTHTHSWLIYFDQSKIKETIRFPNWFLKWWQYRGISEKILSSEVSQVYQYFKRNYIPNLNETHIPFLMYFCINFFIPWVYQWFFDFQHMAGTSIPAIVKKHKIKWWGSFRNTTTEMVVKEWILKKAQFPTVSYAHKLTLQQGEPSFGAQKAQCQALLAAAKTPEEFKIICQQMFNQLTPEEKEKENQNKHTGSNTQ</sequence>
<dbReference type="Proteomes" id="UP000091857">
    <property type="component" value="Chromosome 1"/>
</dbReference>
<comment type="caution">
    <text evidence="1">The sequence shown here is derived from an EMBL/GenBank/DDBJ whole genome shotgun (WGS) entry which is preliminary data.</text>
</comment>
<organism evidence="1 2">
    <name type="scientific">Manihot esculenta</name>
    <name type="common">Cassava</name>
    <name type="synonym">Jatropha manihot</name>
    <dbReference type="NCBI Taxonomy" id="3983"/>
    <lineage>
        <taxon>Eukaryota</taxon>
        <taxon>Viridiplantae</taxon>
        <taxon>Streptophyta</taxon>
        <taxon>Embryophyta</taxon>
        <taxon>Tracheophyta</taxon>
        <taxon>Spermatophyta</taxon>
        <taxon>Magnoliopsida</taxon>
        <taxon>eudicotyledons</taxon>
        <taxon>Gunneridae</taxon>
        <taxon>Pentapetalae</taxon>
        <taxon>rosids</taxon>
        <taxon>fabids</taxon>
        <taxon>Malpighiales</taxon>
        <taxon>Euphorbiaceae</taxon>
        <taxon>Crotonoideae</taxon>
        <taxon>Manihoteae</taxon>
        <taxon>Manihot</taxon>
    </lineage>
</organism>
<dbReference type="EMBL" id="CM004387">
    <property type="protein sequence ID" value="KAG8661870.1"/>
    <property type="molecule type" value="Genomic_DNA"/>
</dbReference>
<gene>
    <name evidence="1" type="ORF">MANES_01G051590v8</name>
</gene>
<proteinExistence type="predicted"/>
<keyword evidence="2" id="KW-1185">Reference proteome</keyword>
<reference evidence="2" key="1">
    <citation type="journal article" date="2016" name="Nat. Biotechnol.">
        <title>Sequencing wild and cultivated cassava and related species reveals extensive interspecific hybridization and genetic diversity.</title>
        <authorList>
            <person name="Bredeson J.V."/>
            <person name="Lyons J.B."/>
            <person name="Prochnik S.E."/>
            <person name="Wu G.A."/>
            <person name="Ha C.M."/>
            <person name="Edsinger-Gonzales E."/>
            <person name="Grimwood J."/>
            <person name="Schmutz J."/>
            <person name="Rabbi I.Y."/>
            <person name="Egesi C."/>
            <person name="Nauluvula P."/>
            <person name="Lebot V."/>
            <person name="Ndunguru J."/>
            <person name="Mkamilo G."/>
            <person name="Bart R.S."/>
            <person name="Setter T.L."/>
            <person name="Gleadow R.M."/>
            <person name="Kulakow P."/>
            <person name="Ferguson M.E."/>
            <person name="Rounsley S."/>
            <person name="Rokhsar D.S."/>
        </authorList>
    </citation>
    <scope>NUCLEOTIDE SEQUENCE [LARGE SCALE GENOMIC DNA]</scope>
    <source>
        <strain evidence="2">cv. AM560-2</strain>
    </source>
</reference>
<evidence type="ECO:0000313" key="2">
    <source>
        <dbReference type="Proteomes" id="UP000091857"/>
    </source>
</evidence>
<evidence type="ECO:0000313" key="1">
    <source>
        <dbReference type="EMBL" id="KAG8661870.1"/>
    </source>
</evidence>
<name>A0ACB7IAU1_MANES</name>
<accession>A0ACB7IAU1</accession>
<protein>
    <submittedName>
        <fullName evidence="1">Uncharacterized protein</fullName>
    </submittedName>
</protein>